<evidence type="ECO:0000259" key="1">
    <source>
        <dbReference type="SMART" id="SM00834"/>
    </source>
</evidence>
<name>A0A0F9G0D4_9ZZZZ</name>
<gene>
    <name evidence="2" type="ORF">LCGC14_1969700</name>
</gene>
<dbReference type="Pfam" id="PF09723">
    <property type="entry name" value="Zn_ribbon_8"/>
    <property type="match status" value="1"/>
</dbReference>
<dbReference type="SMART" id="SM00834">
    <property type="entry name" value="CxxC_CXXC_SSSS"/>
    <property type="match status" value="1"/>
</dbReference>
<protein>
    <recommendedName>
        <fullName evidence="1">Putative regulatory protein FmdB zinc ribbon domain-containing protein</fullName>
    </recommendedName>
</protein>
<organism evidence="2">
    <name type="scientific">marine sediment metagenome</name>
    <dbReference type="NCBI Taxonomy" id="412755"/>
    <lineage>
        <taxon>unclassified sequences</taxon>
        <taxon>metagenomes</taxon>
        <taxon>ecological metagenomes</taxon>
    </lineage>
</organism>
<sequence>MYRTRIERLECQDTNLVLVIMPIYEYKCLECSHEFELLLCISSLNSVTAGKTDSIDCPKCRQNKIERVISLIANTPDKWKV</sequence>
<dbReference type="InterPro" id="IPR013429">
    <property type="entry name" value="Regulatory_FmdB_Zinc_ribbon"/>
</dbReference>
<dbReference type="EMBL" id="LAZR01021838">
    <property type="protein sequence ID" value="KKL83941.1"/>
    <property type="molecule type" value="Genomic_DNA"/>
</dbReference>
<reference evidence="2" key="1">
    <citation type="journal article" date="2015" name="Nature">
        <title>Complex archaea that bridge the gap between prokaryotes and eukaryotes.</title>
        <authorList>
            <person name="Spang A."/>
            <person name="Saw J.H."/>
            <person name="Jorgensen S.L."/>
            <person name="Zaremba-Niedzwiedzka K."/>
            <person name="Martijn J."/>
            <person name="Lind A.E."/>
            <person name="van Eijk R."/>
            <person name="Schleper C."/>
            <person name="Guy L."/>
            <person name="Ettema T.J."/>
        </authorList>
    </citation>
    <scope>NUCLEOTIDE SEQUENCE</scope>
</reference>
<feature type="domain" description="Putative regulatory protein FmdB zinc ribbon" evidence="1">
    <location>
        <begin position="21"/>
        <end position="70"/>
    </location>
</feature>
<comment type="caution">
    <text evidence="2">The sequence shown here is derived from an EMBL/GenBank/DDBJ whole genome shotgun (WGS) entry which is preliminary data.</text>
</comment>
<evidence type="ECO:0000313" key="2">
    <source>
        <dbReference type="EMBL" id="KKL83941.1"/>
    </source>
</evidence>
<dbReference type="NCBIfam" id="TIGR02605">
    <property type="entry name" value="CxxC_CxxC_SSSS"/>
    <property type="match status" value="1"/>
</dbReference>
<accession>A0A0F9G0D4</accession>
<dbReference type="AlphaFoldDB" id="A0A0F9G0D4"/>
<proteinExistence type="predicted"/>